<dbReference type="Proteomes" id="UP001215598">
    <property type="component" value="Unassembled WGS sequence"/>
</dbReference>
<evidence type="ECO:0000256" key="3">
    <source>
        <dbReference type="SAM" id="Phobius"/>
    </source>
</evidence>
<dbReference type="AlphaFoldDB" id="A0AAD7I4V3"/>
<feature type="compositionally biased region" description="Basic and acidic residues" evidence="2">
    <location>
        <begin position="151"/>
        <end position="170"/>
    </location>
</feature>
<keyword evidence="1" id="KW-0175">Coiled coil</keyword>
<keyword evidence="3" id="KW-0472">Membrane</keyword>
<proteinExistence type="predicted"/>
<dbReference type="EMBL" id="JARKIB010000133">
    <property type="protein sequence ID" value="KAJ7734221.1"/>
    <property type="molecule type" value="Genomic_DNA"/>
</dbReference>
<feature type="coiled-coil region" evidence="1">
    <location>
        <begin position="172"/>
        <end position="199"/>
    </location>
</feature>
<keyword evidence="3" id="KW-0812">Transmembrane</keyword>
<name>A0AAD7I4V3_9AGAR</name>
<gene>
    <name evidence="4" type="ORF">B0H16DRAFT_1467616</name>
</gene>
<accession>A0AAD7I4V3</accession>
<sequence length="309" mass="34163">MPGTLPSISWVVSLFGAVFWVTILFPYLFEYLGSLRPSLFDFIALIYPICELTAFGIFPVMCNVHKAHFGTLQLSHMNKRDWDLTPSDTNPIEGSHAQDNKMNDTGRSLLEAVLLAKKSDRETAQVIMATLASGVLENGNNSLQARFSNKSHRDARTQGKRQEAEALSGREARKLRQNVKSKEDRVKNAELEILDLRRQIEALAPGQISPPQTPVAGPSNSNRAISLSPDIDTTHHSLPAFRMAALNLFPGIRPLTPIPEPRSDFDYAAALNSDVLDATLQRIVDSHPMYPVDGMSDDEILASDPHPIV</sequence>
<protein>
    <submittedName>
        <fullName evidence="4">Uncharacterized protein</fullName>
    </submittedName>
</protein>
<evidence type="ECO:0000313" key="4">
    <source>
        <dbReference type="EMBL" id="KAJ7734221.1"/>
    </source>
</evidence>
<feature type="transmembrane region" description="Helical" evidence="3">
    <location>
        <begin position="39"/>
        <end position="61"/>
    </location>
</feature>
<feature type="region of interest" description="Disordered" evidence="2">
    <location>
        <begin position="147"/>
        <end position="170"/>
    </location>
</feature>
<reference evidence="4" key="1">
    <citation type="submission" date="2023-03" db="EMBL/GenBank/DDBJ databases">
        <title>Massive genome expansion in bonnet fungi (Mycena s.s.) driven by repeated elements and novel gene families across ecological guilds.</title>
        <authorList>
            <consortium name="Lawrence Berkeley National Laboratory"/>
            <person name="Harder C.B."/>
            <person name="Miyauchi S."/>
            <person name="Viragh M."/>
            <person name="Kuo A."/>
            <person name="Thoen E."/>
            <person name="Andreopoulos B."/>
            <person name="Lu D."/>
            <person name="Skrede I."/>
            <person name="Drula E."/>
            <person name="Henrissat B."/>
            <person name="Morin E."/>
            <person name="Kohler A."/>
            <person name="Barry K."/>
            <person name="LaButti K."/>
            <person name="Morin E."/>
            <person name="Salamov A."/>
            <person name="Lipzen A."/>
            <person name="Mereny Z."/>
            <person name="Hegedus B."/>
            <person name="Baldrian P."/>
            <person name="Stursova M."/>
            <person name="Weitz H."/>
            <person name="Taylor A."/>
            <person name="Grigoriev I.V."/>
            <person name="Nagy L.G."/>
            <person name="Martin F."/>
            <person name="Kauserud H."/>
        </authorList>
    </citation>
    <scope>NUCLEOTIDE SEQUENCE</scope>
    <source>
        <strain evidence="4">CBHHK182m</strain>
    </source>
</reference>
<keyword evidence="5" id="KW-1185">Reference proteome</keyword>
<organism evidence="4 5">
    <name type="scientific">Mycena metata</name>
    <dbReference type="NCBI Taxonomy" id="1033252"/>
    <lineage>
        <taxon>Eukaryota</taxon>
        <taxon>Fungi</taxon>
        <taxon>Dikarya</taxon>
        <taxon>Basidiomycota</taxon>
        <taxon>Agaricomycotina</taxon>
        <taxon>Agaricomycetes</taxon>
        <taxon>Agaricomycetidae</taxon>
        <taxon>Agaricales</taxon>
        <taxon>Marasmiineae</taxon>
        <taxon>Mycenaceae</taxon>
        <taxon>Mycena</taxon>
    </lineage>
</organism>
<evidence type="ECO:0000313" key="5">
    <source>
        <dbReference type="Proteomes" id="UP001215598"/>
    </source>
</evidence>
<feature type="transmembrane region" description="Helical" evidence="3">
    <location>
        <begin position="6"/>
        <end position="27"/>
    </location>
</feature>
<keyword evidence="3" id="KW-1133">Transmembrane helix</keyword>
<evidence type="ECO:0000256" key="2">
    <source>
        <dbReference type="SAM" id="MobiDB-lite"/>
    </source>
</evidence>
<evidence type="ECO:0000256" key="1">
    <source>
        <dbReference type="SAM" id="Coils"/>
    </source>
</evidence>
<comment type="caution">
    <text evidence="4">The sequence shown here is derived from an EMBL/GenBank/DDBJ whole genome shotgun (WGS) entry which is preliminary data.</text>
</comment>